<dbReference type="RefSeq" id="WP_229807690.1">
    <property type="nucleotide sequence ID" value="NZ_BMZB01000002.1"/>
</dbReference>
<dbReference type="InterPro" id="IPR007712">
    <property type="entry name" value="RelE/ParE_toxin"/>
</dbReference>
<comment type="caution">
    <text evidence="3">The sequence shown here is derived from an EMBL/GenBank/DDBJ whole genome shotgun (WGS) entry which is preliminary data.</text>
</comment>
<reference evidence="3" key="2">
    <citation type="submission" date="2020-09" db="EMBL/GenBank/DDBJ databases">
        <authorList>
            <person name="Sun Q."/>
            <person name="Kim S."/>
        </authorList>
    </citation>
    <scope>NUCLEOTIDE SEQUENCE</scope>
    <source>
        <strain evidence="3">KCTC 32296</strain>
    </source>
</reference>
<comment type="similarity">
    <text evidence="1">Belongs to the RelE toxin family.</text>
</comment>
<keyword evidence="2" id="KW-1277">Toxin-antitoxin system</keyword>
<keyword evidence="4" id="KW-1185">Reference proteome</keyword>
<dbReference type="PANTHER" id="PTHR33755">
    <property type="entry name" value="TOXIN PARE1-RELATED"/>
    <property type="match status" value="1"/>
</dbReference>
<dbReference type="EMBL" id="BMZB01000002">
    <property type="protein sequence ID" value="GGZ34255.1"/>
    <property type="molecule type" value="Genomic_DNA"/>
</dbReference>
<dbReference type="NCBIfam" id="TIGR02385">
    <property type="entry name" value="RelE_StbE"/>
    <property type="match status" value="1"/>
</dbReference>
<evidence type="ECO:0000256" key="1">
    <source>
        <dbReference type="ARBA" id="ARBA00006226"/>
    </source>
</evidence>
<protein>
    <recommendedName>
        <fullName evidence="5">Type II toxin-antitoxin system RelE/ParE family toxin</fullName>
    </recommendedName>
</protein>
<evidence type="ECO:0000313" key="3">
    <source>
        <dbReference type="EMBL" id="GGZ34255.1"/>
    </source>
</evidence>
<gene>
    <name evidence="3" type="ORF">GCM10011273_20830</name>
</gene>
<evidence type="ECO:0000313" key="4">
    <source>
        <dbReference type="Proteomes" id="UP000662572"/>
    </source>
</evidence>
<dbReference type="InterPro" id="IPR035093">
    <property type="entry name" value="RelE/ParE_toxin_dom_sf"/>
</dbReference>
<dbReference type="AlphaFoldDB" id="A0A918Q5U4"/>
<dbReference type="InterPro" id="IPR051803">
    <property type="entry name" value="TA_system_RelE-like_toxin"/>
</dbReference>
<sequence>MTAARNRRNEAMEYIASDSPQAALSQLDEIQRQTRLLMDQPNIGRPGRIKGTRELVIRNTPFIIIYRVTDQAVQILRFLHTAQNR</sequence>
<dbReference type="Gene3D" id="3.30.2310.20">
    <property type="entry name" value="RelE-like"/>
    <property type="match status" value="1"/>
</dbReference>
<dbReference type="Pfam" id="PF05016">
    <property type="entry name" value="ParE_toxin"/>
    <property type="match status" value="1"/>
</dbReference>
<evidence type="ECO:0008006" key="5">
    <source>
        <dbReference type="Google" id="ProtNLM"/>
    </source>
</evidence>
<organism evidence="3 4">
    <name type="scientific">Asticcacaulis endophyticus</name>
    <dbReference type="NCBI Taxonomy" id="1395890"/>
    <lineage>
        <taxon>Bacteria</taxon>
        <taxon>Pseudomonadati</taxon>
        <taxon>Pseudomonadota</taxon>
        <taxon>Alphaproteobacteria</taxon>
        <taxon>Caulobacterales</taxon>
        <taxon>Caulobacteraceae</taxon>
        <taxon>Asticcacaulis</taxon>
    </lineage>
</organism>
<proteinExistence type="inferred from homology"/>
<name>A0A918Q5U4_9CAUL</name>
<dbReference type="Proteomes" id="UP000662572">
    <property type="component" value="Unassembled WGS sequence"/>
</dbReference>
<reference evidence="3" key="1">
    <citation type="journal article" date="2014" name="Int. J. Syst. Evol. Microbiol.">
        <title>Complete genome sequence of Corynebacterium casei LMG S-19264T (=DSM 44701T), isolated from a smear-ripened cheese.</title>
        <authorList>
            <consortium name="US DOE Joint Genome Institute (JGI-PGF)"/>
            <person name="Walter F."/>
            <person name="Albersmeier A."/>
            <person name="Kalinowski J."/>
            <person name="Ruckert C."/>
        </authorList>
    </citation>
    <scope>NUCLEOTIDE SEQUENCE</scope>
    <source>
        <strain evidence="3">KCTC 32296</strain>
    </source>
</reference>
<evidence type="ECO:0000256" key="2">
    <source>
        <dbReference type="ARBA" id="ARBA00022649"/>
    </source>
</evidence>
<accession>A0A918Q5U4</accession>